<feature type="domain" description="Protein kinase" evidence="11">
    <location>
        <begin position="108"/>
        <end position="368"/>
    </location>
</feature>
<dbReference type="EMBL" id="CM000605">
    <property type="protein sequence ID" value="EEC51439.1"/>
    <property type="molecule type" value="Genomic_DNA"/>
</dbReference>
<keyword evidence="14" id="KW-1185">Reference proteome</keyword>
<reference evidence="14" key="2">
    <citation type="submission" date="2008-08" db="EMBL/GenBank/DDBJ databases">
        <authorList>
            <consortium name="Diatom Consortium"/>
            <person name="Grigoriev I."/>
            <person name="Grimwood J."/>
            <person name="Kuo A."/>
            <person name="Otillar R.P."/>
            <person name="Salamov A."/>
            <person name="Detter J.C."/>
            <person name="Lindquist E."/>
            <person name="Shapiro H."/>
            <person name="Lucas S."/>
            <person name="Glavina del Rio T."/>
            <person name="Pitluck S."/>
            <person name="Rokhsar D."/>
            <person name="Bowler C."/>
        </authorList>
    </citation>
    <scope>GENOME REANNOTATION</scope>
    <source>
        <strain evidence="14">CCAP 1055/1</strain>
    </source>
</reference>
<evidence type="ECO:0000313" key="14">
    <source>
        <dbReference type="Proteomes" id="UP000000759"/>
    </source>
</evidence>
<dbReference type="InterPro" id="IPR002048">
    <property type="entry name" value="EF_hand_dom"/>
</dbReference>
<dbReference type="SUPFAM" id="SSF47473">
    <property type="entry name" value="EF-hand"/>
    <property type="match status" value="1"/>
</dbReference>
<dbReference type="Gene3D" id="1.10.510.10">
    <property type="entry name" value="Transferase(Phosphotransferase) domain 1"/>
    <property type="match status" value="1"/>
</dbReference>
<evidence type="ECO:0000256" key="7">
    <source>
        <dbReference type="ARBA" id="ARBA00022840"/>
    </source>
</evidence>
<evidence type="ECO:0000256" key="9">
    <source>
        <dbReference type="PROSITE-ProRule" id="PRU10141"/>
    </source>
</evidence>
<dbReference type="InterPro" id="IPR000719">
    <property type="entry name" value="Prot_kinase_dom"/>
</dbReference>
<protein>
    <submittedName>
        <fullName evidence="13">Uncharacterized protein</fullName>
    </submittedName>
</protein>
<dbReference type="OrthoDB" id="40902at2759"/>
<feature type="region of interest" description="Disordered" evidence="10">
    <location>
        <begin position="1"/>
        <end position="89"/>
    </location>
</feature>
<keyword evidence="5" id="KW-0418">Kinase</keyword>
<dbReference type="InParanoid" id="B7FR38"/>
<feature type="compositionally biased region" description="Basic residues" evidence="10">
    <location>
        <begin position="31"/>
        <end position="40"/>
    </location>
</feature>
<keyword evidence="2" id="KW-0723">Serine/threonine-protein kinase</keyword>
<keyword evidence="3" id="KW-0808">Transferase</keyword>
<dbReference type="PROSITE" id="PS00018">
    <property type="entry name" value="EF_HAND_1"/>
    <property type="match status" value="2"/>
</dbReference>
<feature type="domain" description="EF-hand" evidence="12">
    <location>
        <begin position="519"/>
        <end position="554"/>
    </location>
</feature>
<evidence type="ECO:0000259" key="11">
    <source>
        <dbReference type="PROSITE" id="PS50011"/>
    </source>
</evidence>
<evidence type="ECO:0000259" key="12">
    <source>
        <dbReference type="PROSITE" id="PS50222"/>
    </source>
</evidence>
<dbReference type="FunFam" id="1.10.510.10:FF:000475">
    <property type="entry name" value="Calcium-dependent protein kinase 5"/>
    <property type="match status" value="1"/>
</dbReference>
<dbReference type="SMART" id="SM00220">
    <property type="entry name" value="S_TKc"/>
    <property type="match status" value="1"/>
</dbReference>
<evidence type="ECO:0000256" key="1">
    <source>
        <dbReference type="ARBA" id="ARBA00001946"/>
    </source>
</evidence>
<dbReference type="InterPro" id="IPR008271">
    <property type="entry name" value="Ser/Thr_kinase_AS"/>
</dbReference>
<evidence type="ECO:0000256" key="5">
    <source>
        <dbReference type="ARBA" id="ARBA00022777"/>
    </source>
</evidence>
<dbReference type="RefSeq" id="XP_002176976.1">
    <property type="nucleotide sequence ID" value="XM_002176940.1"/>
</dbReference>
<name>B7FR38_PHATC</name>
<dbReference type="eggNOG" id="KOG0032">
    <property type="taxonomic scope" value="Eukaryota"/>
</dbReference>
<dbReference type="GeneID" id="7196961"/>
<organism evidence="13 14">
    <name type="scientific">Phaeodactylum tricornutum (strain CCAP 1055/1)</name>
    <dbReference type="NCBI Taxonomy" id="556484"/>
    <lineage>
        <taxon>Eukaryota</taxon>
        <taxon>Sar</taxon>
        <taxon>Stramenopiles</taxon>
        <taxon>Ochrophyta</taxon>
        <taxon>Bacillariophyta</taxon>
        <taxon>Bacillariophyceae</taxon>
        <taxon>Bacillariophycidae</taxon>
        <taxon>Naviculales</taxon>
        <taxon>Phaeodactylaceae</taxon>
        <taxon>Phaeodactylum</taxon>
    </lineage>
</organism>
<dbReference type="SMART" id="SM00054">
    <property type="entry name" value="EFh"/>
    <property type="match status" value="2"/>
</dbReference>
<reference evidence="13 14" key="1">
    <citation type="journal article" date="2008" name="Nature">
        <title>The Phaeodactylum genome reveals the evolutionary history of diatom genomes.</title>
        <authorList>
            <person name="Bowler C."/>
            <person name="Allen A.E."/>
            <person name="Badger J.H."/>
            <person name="Grimwood J."/>
            <person name="Jabbari K."/>
            <person name="Kuo A."/>
            <person name="Maheswari U."/>
            <person name="Martens C."/>
            <person name="Maumus F."/>
            <person name="Otillar R.P."/>
            <person name="Rayko E."/>
            <person name="Salamov A."/>
            <person name="Vandepoele K."/>
            <person name="Beszteri B."/>
            <person name="Gruber A."/>
            <person name="Heijde M."/>
            <person name="Katinka M."/>
            <person name="Mock T."/>
            <person name="Valentin K."/>
            <person name="Verret F."/>
            <person name="Berges J.A."/>
            <person name="Brownlee C."/>
            <person name="Cadoret J.P."/>
            <person name="Chiovitti A."/>
            <person name="Choi C.J."/>
            <person name="Coesel S."/>
            <person name="De Martino A."/>
            <person name="Detter J.C."/>
            <person name="Durkin C."/>
            <person name="Falciatore A."/>
            <person name="Fournet J."/>
            <person name="Haruta M."/>
            <person name="Huysman M.J."/>
            <person name="Jenkins B.D."/>
            <person name="Jiroutova K."/>
            <person name="Jorgensen R.E."/>
            <person name="Joubert Y."/>
            <person name="Kaplan A."/>
            <person name="Kroger N."/>
            <person name="Kroth P.G."/>
            <person name="La Roche J."/>
            <person name="Lindquist E."/>
            <person name="Lommer M."/>
            <person name="Martin-Jezequel V."/>
            <person name="Lopez P.J."/>
            <person name="Lucas S."/>
            <person name="Mangogna M."/>
            <person name="McGinnis K."/>
            <person name="Medlin L.K."/>
            <person name="Montsant A."/>
            <person name="Oudot-Le Secq M.P."/>
            <person name="Napoli C."/>
            <person name="Obornik M."/>
            <person name="Parker M.S."/>
            <person name="Petit J.L."/>
            <person name="Porcel B.M."/>
            <person name="Poulsen N."/>
            <person name="Robison M."/>
            <person name="Rychlewski L."/>
            <person name="Rynearson T.A."/>
            <person name="Schmutz J."/>
            <person name="Shapiro H."/>
            <person name="Siaut M."/>
            <person name="Stanley M."/>
            <person name="Sussman M.R."/>
            <person name="Taylor A.R."/>
            <person name="Vardi A."/>
            <person name="von Dassow P."/>
            <person name="Vyverman W."/>
            <person name="Willis A."/>
            <person name="Wyrwicz L.S."/>
            <person name="Rokhsar D.S."/>
            <person name="Weissenbach J."/>
            <person name="Armbrust E.V."/>
            <person name="Green B.R."/>
            <person name="Van de Peer Y."/>
            <person name="Grigoriev I.V."/>
        </authorList>
    </citation>
    <scope>NUCLEOTIDE SEQUENCE [LARGE SCALE GENOMIC DNA]</scope>
    <source>
        <strain evidence="13 14">CCAP 1055/1</strain>
    </source>
</reference>
<dbReference type="CDD" id="cd05117">
    <property type="entry name" value="STKc_CAMK"/>
    <property type="match status" value="1"/>
</dbReference>
<dbReference type="GO" id="GO:0004674">
    <property type="term" value="F:protein serine/threonine kinase activity"/>
    <property type="evidence" value="ECO:0007669"/>
    <property type="project" value="UniProtKB-KW"/>
</dbReference>
<dbReference type="Pfam" id="PF13202">
    <property type="entry name" value="EF-hand_5"/>
    <property type="match status" value="2"/>
</dbReference>
<dbReference type="HOGENOM" id="CLU_000288_37_4_1"/>
<evidence type="ECO:0000256" key="3">
    <source>
        <dbReference type="ARBA" id="ARBA00022679"/>
    </source>
</evidence>
<dbReference type="InterPro" id="IPR018247">
    <property type="entry name" value="EF_Hand_1_Ca_BS"/>
</dbReference>
<evidence type="ECO:0000256" key="8">
    <source>
        <dbReference type="ARBA" id="ARBA00024334"/>
    </source>
</evidence>
<comment type="similarity">
    <text evidence="8">Belongs to the protein kinase superfamily. Ser/Thr protein kinase family. CDPK subfamily.</text>
</comment>
<dbReference type="PaxDb" id="2850-Phatr25067"/>
<gene>
    <name evidence="13" type="ORF">PHATRDRAFT_25067</name>
</gene>
<dbReference type="PROSITE" id="PS00107">
    <property type="entry name" value="PROTEIN_KINASE_ATP"/>
    <property type="match status" value="1"/>
</dbReference>
<evidence type="ECO:0000256" key="10">
    <source>
        <dbReference type="SAM" id="MobiDB-lite"/>
    </source>
</evidence>
<dbReference type="FunCoup" id="B7FR38">
    <property type="interactions" value="7"/>
</dbReference>
<proteinExistence type="inferred from homology"/>
<dbReference type="PROSITE" id="PS50011">
    <property type="entry name" value="PROTEIN_KINASE_DOM"/>
    <property type="match status" value="1"/>
</dbReference>
<dbReference type="KEGG" id="pti:PHATRDRAFT_25067"/>
<keyword evidence="7 9" id="KW-0067">ATP-binding</keyword>
<keyword evidence="6" id="KW-0106">Calcium</keyword>
<feature type="domain" description="EF-hand" evidence="12">
    <location>
        <begin position="416"/>
        <end position="451"/>
    </location>
</feature>
<evidence type="ECO:0000256" key="6">
    <source>
        <dbReference type="ARBA" id="ARBA00022837"/>
    </source>
</evidence>
<dbReference type="InterPro" id="IPR050205">
    <property type="entry name" value="CDPK_Ser/Thr_kinases"/>
</dbReference>
<dbReference type="AlphaFoldDB" id="B7FR38"/>
<dbReference type="STRING" id="556484.B7FR38"/>
<dbReference type="FunFam" id="3.30.200.20:FF:000880">
    <property type="entry name" value="Predicted protein"/>
    <property type="match status" value="1"/>
</dbReference>
<evidence type="ECO:0000256" key="2">
    <source>
        <dbReference type="ARBA" id="ARBA00022527"/>
    </source>
</evidence>
<dbReference type="PROSITE" id="PS50222">
    <property type="entry name" value="EF_HAND_2"/>
    <property type="match status" value="2"/>
</dbReference>
<feature type="binding site" evidence="9">
    <location>
        <position position="141"/>
    </location>
    <ligand>
        <name>ATP</name>
        <dbReference type="ChEBI" id="CHEBI:30616"/>
    </ligand>
</feature>
<dbReference type="InterPro" id="IPR011992">
    <property type="entry name" value="EF-hand-dom_pair"/>
</dbReference>
<comment type="cofactor">
    <cofactor evidence="1">
        <name>Mg(2+)</name>
        <dbReference type="ChEBI" id="CHEBI:18420"/>
    </cofactor>
</comment>
<keyword evidence="4 9" id="KW-0547">Nucleotide-binding</keyword>
<sequence>MGNEPSKKAGRNSSAPSTSTATTTKTNTSKDKHKPAHGSKHVSINPGDIKNETSTLPAGNKTAKPKLRMDESAHTFAPSTASASGHYRRGSSPVMITDALSDVRVNYHIEPKELGHGHYGVVRKCMHRDSGEWYAIKSIRKSKVSKIEVLKREIAILKEVQHPHIIELHEVYEDERYLHLITEICTGGELFDRIIAKTQSAEGHFSEHDAAVLVRDILDAIRYCHDEKGIVHRDLKPENFLFLTEAEDAPVKIIDFGLSRHETDMGIMQTKVGTPYYVAPEVLRREYTNSCDIWSIGVITYILLCGYPPFYGESDTQIFESVKVGKFDFPSPEWDEISQSAKDFVLIMLKKSPMDRPTAAAALKHRWLKEQLGRKELATSSISHASVRTGEFTKYLAMKKLRKAALGYIASNLTQTEVGHLAELFKTMDKNDDGHVSLAELDEAIAKGSFNKEIRDDLREMRHELTLSDEETIDYRDFLAATMDRSLAMREENMKMAFEHFKRSDADYLTLEDFADFFGGEAHAKEILSLLDANGDGKVSFDDFRRVIAESMEDDEDETENGEVIG</sequence>
<dbReference type="GO" id="GO:0005524">
    <property type="term" value="F:ATP binding"/>
    <property type="evidence" value="ECO:0007669"/>
    <property type="project" value="UniProtKB-UniRule"/>
</dbReference>
<feature type="compositionally biased region" description="Low complexity" evidence="10">
    <location>
        <begin position="12"/>
        <end position="27"/>
    </location>
</feature>
<dbReference type="PROSITE" id="PS00108">
    <property type="entry name" value="PROTEIN_KINASE_ST"/>
    <property type="match status" value="1"/>
</dbReference>
<accession>B7FR38</accession>
<dbReference type="Pfam" id="PF00069">
    <property type="entry name" value="Pkinase"/>
    <property type="match status" value="1"/>
</dbReference>
<evidence type="ECO:0000313" key="13">
    <source>
        <dbReference type="EMBL" id="EEC51439.1"/>
    </source>
</evidence>
<dbReference type="Proteomes" id="UP000000759">
    <property type="component" value="Chromosome 1"/>
</dbReference>
<dbReference type="InterPro" id="IPR017441">
    <property type="entry name" value="Protein_kinase_ATP_BS"/>
</dbReference>
<dbReference type="SUPFAM" id="SSF56112">
    <property type="entry name" value="Protein kinase-like (PK-like)"/>
    <property type="match status" value="1"/>
</dbReference>
<dbReference type="GO" id="GO:0005509">
    <property type="term" value="F:calcium ion binding"/>
    <property type="evidence" value="ECO:0007669"/>
    <property type="project" value="InterPro"/>
</dbReference>
<dbReference type="Gene3D" id="3.30.200.20">
    <property type="entry name" value="Phosphorylase Kinase, domain 1"/>
    <property type="match status" value="1"/>
</dbReference>
<evidence type="ECO:0000256" key="4">
    <source>
        <dbReference type="ARBA" id="ARBA00022741"/>
    </source>
</evidence>
<dbReference type="PANTHER" id="PTHR24349">
    <property type="entry name" value="SERINE/THREONINE-PROTEIN KINASE"/>
    <property type="match status" value="1"/>
</dbReference>
<dbReference type="InterPro" id="IPR011009">
    <property type="entry name" value="Kinase-like_dom_sf"/>
</dbReference>
<dbReference type="Gene3D" id="1.10.238.10">
    <property type="entry name" value="EF-hand"/>
    <property type="match status" value="2"/>
</dbReference>